<evidence type="ECO:0000313" key="1">
    <source>
        <dbReference type="EMBL" id="MFC3476288.1"/>
    </source>
</evidence>
<dbReference type="EMBL" id="JBHRWN010000002">
    <property type="protein sequence ID" value="MFC3476288.1"/>
    <property type="molecule type" value="Genomic_DNA"/>
</dbReference>
<comment type="caution">
    <text evidence="1">The sequence shown here is derived from an EMBL/GenBank/DDBJ whole genome shotgun (WGS) entry which is preliminary data.</text>
</comment>
<protein>
    <submittedName>
        <fullName evidence="1">Uncharacterized protein</fullName>
    </submittedName>
</protein>
<gene>
    <name evidence="1" type="ORF">ACFOKC_00975</name>
</gene>
<dbReference type="Proteomes" id="UP001595660">
    <property type="component" value="Unassembled WGS sequence"/>
</dbReference>
<dbReference type="RefSeq" id="WP_232572580.1">
    <property type="nucleotide sequence ID" value="NZ_CP089466.1"/>
</dbReference>
<evidence type="ECO:0000313" key="2">
    <source>
        <dbReference type="Proteomes" id="UP001595660"/>
    </source>
</evidence>
<reference evidence="1 2" key="1">
    <citation type="journal article" date="2019" name="Int. J. Syst. Evol. Microbiol.">
        <title>The Global Catalogue of Microorganisms (GCM) 10K type strain sequencing project: providing services to taxonomists for standard genome sequencing and annotation.</title>
        <authorList>
            <consortium name="The Broad Institute Genomics Platform"/>
            <consortium name="The Broad Institute Genome Sequencing Center for Infectious Disease"/>
            <person name="Wu L."/>
            <person name="Ma J."/>
        </authorList>
    </citation>
    <scope>NUCLEOTIDE SEQUENCE [LARGE SCALE GENOMIC DNA]</scope>
    <source>
        <strain evidence="1 2">CGMCC 1.12562</strain>
    </source>
</reference>
<organism evidence="1 2">
    <name type="scientific">Halobacterium litoreum</name>
    <dbReference type="NCBI Taxonomy" id="2039234"/>
    <lineage>
        <taxon>Archaea</taxon>
        <taxon>Methanobacteriati</taxon>
        <taxon>Methanobacteriota</taxon>
        <taxon>Stenosarchaea group</taxon>
        <taxon>Halobacteria</taxon>
        <taxon>Halobacteriales</taxon>
        <taxon>Halobacteriaceae</taxon>
        <taxon>Halobacterium</taxon>
    </lineage>
</organism>
<proteinExistence type="predicted"/>
<dbReference type="AlphaFoldDB" id="A0ABD5NAC4"/>
<name>A0ABD5NAC4_9EURY</name>
<accession>A0ABD5NAC4</accession>
<sequence length="238" mass="26052">MPLGEILSVLGVGSLLGTIGGYEYRRRREESRERANALETWFDESLGLIGRGVHAIQTAQHRSDPDYEGILDDLAVYSEGLHVKAKNPPDGVSDSAVSHVQRVSTVYAKASKVAEVEGEKQGVELLQELFEMAQKEPQERVDFEEAITQAAGESPAFGNLIGAVEQNISGGRGEFAEEVEEIITEWDSSEFKQLMLGAANRGGGVESITEQAMDLFFTIAQDVSVNSMDMLKSEKRSR</sequence>
<keyword evidence="2" id="KW-1185">Reference proteome</keyword>
<dbReference type="GeneID" id="69117802"/>